<dbReference type="Pfam" id="PF01653">
    <property type="entry name" value="DNA_ligase_aden"/>
    <property type="match status" value="1"/>
</dbReference>
<evidence type="ECO:0000256" key="1">
    <source>
        <dbReference type="ARBA" id="ARBA00004067"/>
    </source>
</evidence>
<evidence type="ECO:0000256" key="10">
    <source>
        <dbReference type="ARBA" id="ARBA00023027"/>
    </source>
</evidence>
<dbReference type="Gene3D" id="3.40.50.10190">
    <property type="entry name" value="BRCT domain"/>
    <property type="match status" value="1"/>
</dbReference>
<dbReference type="SUPFAM" id="SSF47781">
    <property type="entry name" value="RuvA domain 2-like"/>
    <property type="match status" value="1"/>
</dbReference>
<feature type="binding site" evidence="14">
    <location>
        <begin position="83"/>
        <end position="84"/>
    </location>
    <ligand>
        <name>NAD(+)</name>
        <dbReference type="ChEBI" id="CHEBI:57540"/>
    </ligand>
</feature>
<keyword evidence="4 14" id="KW-0436">Ligase</keyword>
<evidence type="ECO:0000256" key="15">
    <source>
        <dbReference type="SAM" id="Coils"/>
    </source>
</evidence>
<evidence type="ECO:0000256" key="4">
    <source>
        <dbReference type="ARBA" id="ARBA00022598"/>
    </source>
</evidence>
<feature type="binding site" evidence="14">
    <location>
        <position position="289"/>
    </location>
    <ligand>
        <name>NAD(+)</name>
        <dbReference type="ChEBI" id="CHEBI:57540"/>
    </ligand>
</feature>
<evidence type="ECO:0000313" key="18">
    <source>
        <dbReference type="Proteomes" id="UP000199452"/>
    </source>
</evidence>
<evidence type="ECO:0000256" key="8">
    <source>
        <dbReference type="ARBA" id="ARBA00022833"/>
    </source>
</evidence>
<dbReference type="SUPFAM" id="SSF56091">
    <property type="entry name" value="DNA ligase/mRNA capping enzyme, catalytic domain"/>
    <property type="match status" value="1"/>
</dbReference>
<keyword evidence="18" id="KW-1185">Reference proteome</keyword>
<dbReference type="RefSeq" id="WP_092437187.1">
    <property type="nucleotide sequence ID" value="NZ_FMYP01000018.1"/>
</dbReference>
<evidence type="ECO:0000256" key="9">
    <source>
        <dbReference type="ARBA" id="ARBA00022842"/>
    </source>
</evidence>
<keyword evidence="7 14" id="KW-0227">DNA damage</keyword>
<dbReference type="PROSITE" id="PS01056">
    <property type="entry name" value="DNA_LIGASE_N2"/>
    <property type="match status" value="1"/>
</dbReference>
<dbReference type="Gene3D" id="3.30.470.30">
    <property type="entry name" value="DNA ligase/mRNA capping enzyme"/>
    <property type="match status" value="1"/>
</dbReference>
<evidence type="ECO:0000256" key="13">
    <source>
        <dbReference type="ARBA" id="ARBA00060881"/>
    </source>
</evidence>
<feature type="binding site" evidence="14">
    <location>
        <position position="410"/>
    </location>
    <ligand>
        <name>Zn(2+)</name>
        <dbReference type="ChEBI" id="CHEBI:29105"/>
    </ligand>
</feature>
<dbReference type="GO" id="GO:0005829">
    <property type="term" value="C:cytosol"/>
    <property type="evidence" value="ECO:0007669"/>
    <property type="project" value="TreeGrafter"/>
</dbReference>
<dbReference type="CDD" id="cd00114">
    <property type="entry name" value="LIGANc"/>
    <property type="match status" value="1"/>
</dbReference>
<dbReference type="GO" id="GO:0003911">
    <property type="term" value="F:DNA ligase (NAD+) activity"/>
    <property type="evidence" value="ECO:0007669"/>
    <property type="project" value="UniProtKB-UniRule"/>
</dbReference>
<dbReference type="FunFam" id="3.30.470.30:FF:000001">
    <property type="entry name" value="DNA ligase"/>
    <property type="match status" value="1"/>
</dbReference>
<feature type="binding site" evidence="14">
    <location>
        <position position="431"/>
    </location>
    <ligand>
        <name>Zn(2+)</name>
        <dbReference type="ChEBI" id="CHEBI:29105"/>
    </ligand>
</feature>
<dbReference type="GO" id="GO:0046872">
    <property type="term" value="F:metal ion binding"/>
    <property type="evidence" value="ECO:0007669"/>
    <property type="project" value="UniProtKB-KW"/>
</dbReference>
<dbReference type="InterPro" id="IPR012340">
    <property type="entry name" value="NA-bd_OB-fold"/>
</dbReference>
<dbReference type="PIRSF" id="PIRSF001604">
    <property type="entry name" value="LigA"/>
    <property type="match status" value="1"/>
</dbReference>
<dbReference type="Pfam" id="PF03119">
    <property type="entry name" value="DNA_ligase_ZBD"/>
    <property type="match status" value="1"/>
</dbReference>
<dbReference type="Pfam" id="PF12826">
    <property type="entry name" value="HHH_2"/>
    <property type="match status" value="1"/>
</dbReference>
<keyword evidence="5 14" id="KW-0235">DNA replication</keyword>
<evidence type="ECO:0000259" key="16">
    <source>
        <dbReference type="PROSITE" id="PS50172"/>
    </source>
</evidence>
<dbReference type="SMART" id="SM00292">
    <property type="entry name" value="BRCT"/>
    <property type="match status" value="1"/>
</dbReference>
<feature type="binding site" evidence="14">
    <location>
        <position position="313"/>
    </location>
    <ligand>
        <name>NAD(+)</name>
        <dbReference type="ChEBI" id="CHEBI:57540"/>
    </ligand>
</feature>
<dbReference type="SMART" id="SM00532">
    <property type="entry name" value="LIGANc"/>
    <property type="match status" value="1"/>
</dbReference>
<dbReference type="Proteomes" id="UP000199452">
    <property type="component" value="Unassembled WGS sequence"/>
</dbReference>
<dbReference type="EC" id="6.5.1.2" evidence="2 14"/>
<name>A0A1G6J3H9_9BACT</name>
<dbReference type="Pfam" id="PF03120">
    <property type="entry name" value="OB_DNA_ligase"/>
    <property type="match status" value="1"/>
</dbReference>
<dbReference type="Gene3D" id="1.10.150.20">
    <property type="entry name" value="5' to 3' exonuclease, C-terminal subdomain"/>
    <property type="match status" value="2"/>
</dbReference>
<keyword evidence="11 14" id="KW-0234">DNA repair</keyword>
<dbReference type="Gene3D" id="2.40.50.140">
    <property type="entry name" value="Nucleic acid-binding proteins"/>
    <property type="match status" value="1"/>
</dbReference>
<dbReference type="Gene3D" id="6.20.10.30">
    <property type="match status" value="1"/>
</dbReference>
<evidence type="ECO:0000256" key="7">
    <source>
        <dbReference type="ARBA" id="ARBA00022763"/>
    </source>
</evidence>
<dbReference type="InterPro" id="IPR010994">
    <property type="entry name" value="RuvA_2-like"/>
</dbReference>
<dbReference type="InterPro" id="IPR041663">
    <property type="entry name" value="DisA/LigA_HHH"/>
</dbReference>
<dbReference type="InterPro" id="IPR004149">
    <property type="entry name" value="Znf_DNAligase_C4"/>
</dbReference>
<evidence type="ECO:0000256" key="6">
    <source>
        <dbReference type="ARBA" id="ARBA00022723"/>
    </source>
</evidence>
<proteinExistence type="inferred from homology"/>
<dbReference type="Gene3D" id="1.10.287.610">
    <property type="entry name" value="Helix hairpin bin"/>
    <property type="match status" value="1"/>
</dbReference>
<dbReference type="GO" id="GO:0006281">
    <property type="term" value="P:DNA repair"/>
    <property type="evidence" value="ECO:0007669"/>
    <property type="project" value="UniProtKB-KW"/>
</dbReference>
<feature type="binding site" evidence="14">
    <location>
        <position position="425"/>
    </location>
    <ligand>
        <name>Zn(2+)</name>
        <dbReference type="ChEBI" id="CHEBI:29105"/>
    </ligand>
</feature>
<protein>
    <recommendedName>
        <fullName evidence="3 14">DNA ligase</fullName>
        <ecNumber evidence="2 14">6.5.1.2</ecNumber>
    </recommendedName>
    <alternativeName>
        <fullName evidence="14">Polydeoxyribonucleotide synthase [NAD(+)]</fullName>
    </alternativeName>
</protein>
<feature type="binding site" evidence="14">
    <location>
        <begin position="34"/>
        <end position="38"/>
    </location>
    <ligand>
        <name>NAD(+)</name>
        <dbReference type="ChEBI" id="CHEBI:57540"/>
    </ligand>
</feature>
<dbReference type="Pfam" id="PF00533">
    <property type="entry name" value="BRCT"/>
    <property type="match status" value="1"/>
</dbReference>
<gene>
    <name evidence="14" type="primary">ligA</name>
    <name evidence="17" type="ORF">SAMN05216323_101832</name>
</gene>
<keyword evidence="6 14" id="KW-0479">Metal-binding</keyword>
<keyword evidence="9 14" id="KW-0460">Magnesium</keyword>
<dbReference type="PROSITE" id="PS50172">
    <property type="entry name" value="BRCT"/>
    <property type="match status" value="1"/>
</dbReference>
<dbReference type="STRING" id="1640674.SAMN05216323_101832"/>
<dbReference type="NCBIfam" id="TIGR00575">
    <property type="entry name" value="dnlj"/>
    <property type="match status" value="1"/>
</dbReference>
<evidence type="ECO:0000256" key="3">
    <source>
        <dbReference type="ARBA" id="ARBA00013308"/>
    </source>
</evidence>
<dbReference type="NCBIfam" id="NF005932">
    <property type="entry name" value="PRK07956.1"/>
    <property type="match status" value="1"/>
</dbReference>
<dbReference type="PANTHER" id="PTHR23389:SF9">
    <property type="entry name" value="DNA LIGASE"/>
    <property type="match status" value="1"/>
</dbReference>
<reference evidence="17 18" key="1">
    <citation type="submission" date="2016-09" db="EMBL/GenBank/DDBJ databases">
        <authorList>
            <person name="Capua I."/>
            <person name="De Benedictis P."/>
            <person name="Joannis T."/>
            <person name="Lombin L.H."/>
            <person name="Cattoli G."/>
        </authorList>
    </citation>
    <scope>NUCLEOTIDE SEQUENCE [LARGE SCALE GENOMIC DNA]</scope>
    <source>
        <strain evidence="17 18">A7P-90m</strain>
    </source>
</reference>
<accession>A0A1G6J3H9</accession>
<feature type="coiled-coil region" evidence="15">
    <location>
        <begin position="3"/>
        <end position="57"/>
    </location>
</feature>
<dbReference type="InterPro" id="IPR001679">
    <property type="entry name" value="DNA_ligase"/>
</dbReference>
<comment type="cofactor">
    <cofactor evidence="14">
        <name>Mg(2+)</name>
        <dbReference type="ChEBI" id="CHEBI:18420"/>
    </cofactor>
    <cofactor evidence="14">
        <name>Mn(2+)</name>
        <dbReference type="ChEBI" id="CHEBI:29035"/>
    </cofactor>
</comment>
<dbReference type="InterPro" id="IPR001357">
    <property type="entry name" value="BRCT_dom"/>
</dbReference>
<dbReference type="FunFam" id="1.10.150.20:FF:000006">
    <property type="entry name" value="DNA ligase"/>
    <property type="match status" value="1"/>
</dbReference>
<comment type="function">
    <text evidence="1 14">DNA ligase that catalyzes the formation of phosphodiester linkages between 5'-phosphoryl and 3'-hydroxyl groups in double-stranded DNA using NAD as a coenzyme and as the energy source for the reaction. It is essential for DNA replication and repair of damaged DNA.</text>
</comment>
<comment type="catalytic activity">
    <reaction evidence="12 14">
        <text>NAD(+) + (deoxyribonucleotide)n-3'-hydroxyl + 5'-phospho-(deoxyribonucleotide)m = (deoxyribonucleotide)n+m + AMP + beta-nicotinamide D-nucleotide.</text>
        <dbReference type="EC" id="6.5.1.2"/>
    </reaction>
</comment>
<comment type="similarity">
    <text evidence="13 14">Belongs to the NAD-dependent DNA ligase family. LigA subfamily.</text>
</comment>
<dbReference type="InterPro" id="IPR013839">
    <property type="entry name" value="DNAligase_adenylation"/>
</dbReference>
<evidence type="ECO:0000313" key="17">
    <source>
        <dbReference type="EMBL" id="SDC13250.1"/>
    </source>
</evidence>
<dbReference type="FunFam" id="2.40.50.140:FF:000012">
    <property type="entry name" value="DNA ligase"/>
    <property type="match status" value="1"/>
</dbReference>
<organism evidence="17 18">
    <name type="scientific">Williamwhitmania taraxaci</name>
    <dbReference type="NCBI Taxonomy" id="1640674"/>
    <lineage>
        <taxon>Bacteria</taxon>
        <taxon>Pseudomonadati</taxon>
        <taxon>Bacteroidota</taxon>
        <taxon>Bacteroidia</taxon>
        <taxon>Bacteroidales</taxon>
        <taxon>Williamwhitmaniaceae</taxon>
        <taxon>Williamwhitmania</taxon>
    </lineage>
</organism>
<feature type="domain" description="BRCT" evidence="16">
    <location>
        <begin position="591"/>
        <end position="669"/>
    </location>
</feature>
<dbReference type="OrthoDB" id="9759736at2"/>
<evidence type="ECO:0000256" key="14">
    <source>
        <dbReference type="HAMAP-Rule" id="MF_01588"/>
    </source>
</evidence>
<evidence type="ECO:0000256" key="12">
    <source>
        <dbReference type="ARBA" id="ARBA00034005"/>
    </source>
</evidence>
<keyword evidence="8 14" id="KW-0862">Zinc</keyword>
<feature type="binding site" evidence="14">
    <location>
        <position position="174"/>
    </location>
    <ligand>
        <name>NAD(+)</name>
        <dbReference type="ChEBI" id="CHEBI:57540"/>
    </ligand>
</feature>
<dbReference type="InterPro" id="IPR013840">
    <property type="entry name" value="DNAligase_N"/>
</dbReference>
<dbReference type="PANTHER" id="PTHR23389">
    <property type="entry name" value="CHROMOSOME TRANSMISSION FIDELITY FACTOR 18"/>
    <property type="match status" value="1"/>
</dbReference>
<dbReference type="InterPro" id="IPR033136">
    <property type="entry name" value="DNA_ligase_CS"/>
</dbReference>
<evidence type="ECO:0000256" key="11">
    <source>
        <dbReference type="ARBA" id="ARBA00023204"/>
    </source>
</evidence>
<feature type="binding site" evidence="14">
    <location>
        <position position="137"/>
    </location>
    <ligand>
        <name>NAD(+)</name>
        <dbReference type="ChEBI" id="CHEBI:57540"/>
    </ligand>
</feature>
<evidence type="ECO:0000256" key="5">
    <source>
        <dbReference type="ARBA" id="ARBA00022705"/>
    </source>
</evidence>
<dbReference type="InterPro" id="IPR004150">
    <property type="entry name" value="NAD_DNA_ligase_OB"/>
</dbReference>
<feature type="binding site" evidence="14">
    <location>
        <position position="114"/>
    </location>
    <ligand>
        <name>NAD(+)</name>
        <dbReference type="ChEBI" id="CHEBI:57540"/>
    </ligand>
</feature>
<dbReference type="GO" id="GO:0006260">
    <property type="term" value="P:DNA replication"/>
    <property type="evidence" value="ECO:0007669"/>
    <property type="project" value="UniProtKB-KW"/>
</dbReference>
<feature type="active site" description="N6-AMP-lysine intermediate" evidence="14">
    <location>
        <position position="116"/>
    </location>
</feature>
<sequence length="669" mass="74785">MTILEARQRVEQLRNALDKHNYSYYVLAEPSISDFEYDSLMRELMSLEGQFPELQDASSPSLRVGSDISSEFVQVNHRYPMLSLGNTYSEEELFDFDQRVRKLLAGEEPQYICELKFDGTAINLIYKDGLLVQAVTRGDGVKGDDVTANVKTIRSIPLKLTGSDFPSDFEMRGEIILTHAAFQKMNDTRASKGEALFANPRNAAAGTLKLQNSAEVARRGLDCFLYYTLGEELPYELHYENLIKAKTWGFKISEFSRKCHTMQQVFEFIHHWDKARFDLPFDTDGVVVKVNSYAQQETLGFTAKTPRWAIAYKYKAEQGYTRLVSVDFQVGRTGAVTPVANLEPVYLGGTTVKRASLHNQDQIQLLDLHTGDMVIVEKGGEIIPKIVGVDIAQRPLHTAPVVFLSHCPECGSELFRPEDEARHFCPNDQGCPPQIVGRMVHFISRDAMNIDGMGEETIDLLYRQGLATTPADLYDLQLQQLLPLDRMAAKSASNIIASIEASKEVSFSRVLFALGIRYVGKTTAKKLAEHFRTIEALETATFDELKAVDEVGERIAGSIQRFFGDNRAINLVERLKKAGLNMFLPQKNSEGLSENLKGYTFVISGTFADISREDLKELIEQHGGKNLAAVSGNLNYLVAGDKIGPAKLKKASELGVNIITIDELYSMLK</sequence>
<dbReference type="InterPro" id="IPR036420">
    <property type="entry name" value="BRCT_dom_sf"/>
</dbReference>
<keyword evidence="15" id="KW-0175">Coiled coil</keyword>
<keyword evidence="14" id="KW-0464">Manganese</keyword>
<keyword evidence="10 14" id="KW-0520">NAD</keyword>
<feature type="binding site" evidence="14">
    <location>
        <position position="407"/>
    </location>
    <ligand>
        <name>Zn(2+)</name>
        <dbReference type="ChEBI" id="CHEBI:29105"/>
    </ligand>
</feature>
<dbReference type="SUPFAM" id="SSF50249">
    <property type="entry name" value="Nucleic acid-binding proteins"/>
    <property type="match status" value="1"/>
</dbReference>
<dbReference type="AlphaFoldDB" id="A0A1G6J3H9"/>
<dbReference type="FunFam" id="1.10.150.20:FF:000007">
    <property type="entry name" value="DNA ligase"/>
    <property type="match status" value="1"/>
</dbReference>
<dbReference type="SUPFAM" id="SSF52113">
    <property type="entry name" value="BRCT domain"/>
    <property type="match status" value="1"/>
</dbReference>
<evidence type="ECO:0000256" key="2">
    <source>
        <dbReference type="ARBA" id="ARBA00012722"/>
    </source>
</evidence>
<dbReference type="HAMAP" id="MF_01588">
    <property type="entry name" value="DNA_ligase_A"/>
    <property type="match status" value="1"/>
</dbReference>
<dbReference type="EMBL" id="FMYP01000018">
    <property type="protein sequence ID" value="SDC13250.1"/>
    <property type="molecule type" value="Genomic_DNA"/>
</dbReference>